<proteinExistence type="predicted"/>
<feature type="compositionally biased region" description="Basic and acidic residues" evidence="4">
    <location>
        <begin position="306"/>
        <end position="355"/>
    </location>
</feature>
<feature type="compositionally biased region" description="Low complexity" evidence="4">
    <location>
        <begin position="256"/>
        <end position="269"/>
    </location>
</feature>
<dbReference type="PANTHER" id="PTHR30313:SF2">
    <property type="entry name" value="DNA PRIMASE"/>
    <property type="match status" value="1"/>
</dbReference>
<dbReference type="SUPFAM" id="SSF57783">
    <property type="entry name" value="Zinc beta-ribbon"/>
    <property type="match status" value="1"/>
</dbReference>
<evidence type="ECO:0000256" key="3">
    <source>
        <dbReference type="ARBA" id="ARBA00022833"/>
    </source>
</evidence>
<dbReference type="Proteomes" id="UP000013827">
    <property type="component" value="Unassembled WGS sequence"/>
</dbReference>
<feature type="domain" description="Zinc finger CHC2-type" evidence="5">
    <location>
        <begin position="102"/>
        <end position="159"/>
    </location>
</feature>
<dbReference type="InterPro" id="IPR002694">
    <property type="entry name" value="Znf_CHC2"/>
</dbReference>
<dbReference type="PANTHER" id="PTHR30313">
    <property type="entry name" value="DNA PRIMASE"/>
    <property type="match status" value="1"/>
</dbReference>
<feature type="region of interest" description="Disordered" evidence="4">
    <location>
        <begin position="167"/>
        <end position="209"/>
    </location>
</feature>
<feature type="region of interest" description="Disordered" evidence="4">
    <location>
        <begin position="47"/>
        <end position="71"/>
    </location>
</feature>
<keyword evidence="7" id="KW-1185">Reference proteome</keyword>
<dbReference type="RefSeq" id="XP_005784692.1">
    <property type="nucleotide sequence ID" value="XM_005784635.1"/>
</dbReference>
<evidence type="ECO:0000256" key="2">
    <source>
        <dbReference type="ARBA" id="ARBA00022771"/>
    </source>
</evidence>
<dbReference type="STRING" id="2903.R1D9X4"/>
<protein>
    <recommendedName>
        <fullName evidence="5">Zinc finger CHC2-type domain-containing protein</fullName>
    </recommendedName>
</protein>
<feature type="compositionally biased region" description="Gly residues" evidence="4">
    <location>
        <begin position="57"/>
        <end position="66"/>
    </location>
</feature>
<dbReference type="GeneID" id="17277535"/>
<dbReference type="Pfam" id="PF01807">
    <property type="entry name" value="Zn_ribbon_DnaG"/>
    <property type="match status" value="1"/>
</dbReference>
<name>A0A0D3K928_EMIH1</name>
<evidence type="ECO:0000256" key="1">
    <source>
        <dbReference type="ARBA" id="ARBA00022723"/>
    </source>
</evidence>
<dbReference type="GO" id="GO:0003677">
    <property type="term" value="F:DNA binding"/>
    <property type="evidence" value="ECO:0007669"/>
    <property type="project" value="InterPro"/>
</dbReference>
<accession>A0A0D3K928</accession>
<dbReference type="InterPro" id="IPR036977">
    <property type="entry name" value="DNA_primase_Znf_CHC2"/>
</dbReference>
<dbReference type="InterPro" id="IPR050219">
    <property type="entry name" value="DnaG_primase"/>
</dbReference>
<reference evidence="7" key="1">
    <citation type="journal article" date="2013" name="Nature">
        <title>Pan genome of the phytoplankton Emiliania underpins its global distribution.</title>
        <authorList>
            <person name="Read B.A."/>
            <person name="Kegel J."/>
            <person name="Klute M.J."/>
            <person name="Kuo A."/>
            <person name="Lefebvre S.C."/>
            <person name="Maumus F."/>
            <person name="Mayer C."/>
            <person name="Miller J."/>
            <person name="Monier A."/>
            <person name="Salamov A."/>
            <person name="Young J."/>
            <person name="Aguilar M."/>
            <person name="Claverie J.M."/>
            <person name="Frickenhaus S."/>
            <person name="Gonzalez K."/>
            <person name="Herman E.K."/>
            <person name="Lin Y.C."/>
            <person name="Napier J."/>
            <person name="Ogata H."/>
            <person name="Sarno A.F."/>
            <person name="Shmutz J."/>
            <person name="Schroeder D."/>
            <person name="de Vargas C."/>
            <person name="Verret F."/>
            <person name="von Dassow P."/>
            <person name="Valentin K."/>
            <person name="Van de Peer Y."/>
            <person name="Wheeler G."/>
            <person name="Dacks J.B."/>
            <person name="Delwiche C.F."/>
            <person name="Dyhrman S.T."/>
            <person name="Glockner G."/>
            <person name="John U."/>
            <person name="Richards T."/>
            <person name="Worden A.Z."/>
            <person name="Zhang X."/>
            <person name="Grigoriev I.V."/>
            <person name="Allen A.E."/>
            <person name="Bidle K."/>
            <person name="Borodovsky M."/>
            <person name="Bowler C."/>
            <person name="Brownlee C."/>
            <person name="Cock J.M."/>
            <person name="Elias M."/>
            <person name="Gladyshev V.N."/>
            <person name="Groth M."/>
            <person name="Guda C."/>
            <person name="Hadaegh A."/>
            <person name="Iglesias-Rodriguez M.D."/>
            <person name="Jenkins J."/>
            <person name="Jones B.M."/>
            <person name="Lawson T."/>
            <person name="Leese F."/>
            <person name="Lindquist E."/>
            <person name="Lobanov A."/>
            <person name="Lomsadze A."/>
            <person name="Malik S.B."/>
            <person name="Marsh M.E."/>
            <person name="Mackinder L."/>
            <person name="Mock T."/>
            <person name="Mueller-Roeber B."/>
            <person name="Pagarete A."/>
            <person name="Parker M."/>
            <person name="Probert I."/>
            <person name="Quesneville H."/>
            <person name="Raines C."/>
            <person name="Rensing S.A."/>
            <person name="Riano-Pachon D.M."/>
            <person name="Richier S."/>
            <person name="Rokitta S."/>
            <person name="Shiraiwa Y."/>
            <person name="Soanes D.M."/>
            <person name="van der Giezen M."/>
            <person name="Wahlund T.M."/>
            <person name="Williams B."/>
            <person name="Wilson W."/>
            <person name="Wolfe G."/>
            <person name="Wurch L.L."/>
        </authorList>
    </citation>
    <scope>NUCLEOTIDE SEQUENCE</scope>
</reference>
<dbReference type="KEGG" id="ehx:EMIHUDRAFT_99202"/>
<dbReference type="Gene3D" id="3.90.580.10">
    <property type="entry name" value="Zinc finger, CHC2-type domain"/>
    <property type="match status" value="1"/>
</dbReference>
<dbReference type="HOGENOM" id="CLU_460508_0_0_1"/>
<reference evidence="6" key="2">
    <citation type="submission" date="2024-10" db="UniProtKB">
        <authorList>
            <consortium name="EnsemblProtists"/>
        </authorList>
    </citation>
    <scope>IDENTIFICATION</scope>
</reference>
<keyword evidence="3" id="KW-0862">Zinc</keyword>
<evidence type="ECO:0000313" key="6">
    <source>
        <dbReference type="EnsemblProtists" id="EOD32263"/>
    </source>
</evidence>
<sequence>MLAACSRASSGPRVRLASSLGRRGAGLGRCAASPLLQVRSAGAYGGGSGAYDRSQSSGGGGGGGGPLRRRPDDYIARVKEAAVLSEVIASTGLELIPSGPTFKARCPFHKGGEERTPSLSIDDRTGYWKCFSCQEGGDVFRFLMLSEGMEFREALAAVAAQYGVERSPAPAGTGPAPAWRRPSEAGAVAGRGGGAAGAASAPAPAGEAGGAGAERLLEALDAAAEVYEVSLRDRRRWSAARAFSLCRRAGLRFVASGGSSRRMAGAGASTVHVPPLPKKLRAEPHEEEIGPGKPYADAAAFNADHSRWEQERDARVQQMAERQRAQKKLHEQTRGERDRSARQRPADDNVRREQQRQQQQSAVRMESLTTPTFKLFFLLANLTRMVVDESASGVKERLWSVWEGLLGRRPPSSATVDYVAIDNPRLTLGDRILDDNLQSSQRVAKLLEAGVDRDDLLRTSKIDFVFIGRPYGESGRGACVQLYTDNAGSPTRVECYDGQWVWNGSRHNFTGRGHAKFSDGEYSNGVYTKPLWCVSEELYRTLSEDVIVKNNLTCAGFPQLPYEFARDALWSHLCDSHSQAQELKAMRAEYERL</sequence>
<dbReference type="AlphaFoldDB" id="A0A0D3K928"/>
<dbReference type="PaxDb" id="2903-EOD32263"/>
<organism evidence="6 7">
    <name type="scientific">Emiliania huxleyi (strain CCMP1516)</name>
    <dbReference type="NCBI Taxonomy" id="280463"/>
    <lineage>
        <taxon>Eukaryota</taxon>
        <taxon>Haptista</taxon>
        <taxon>Haptophyta</taxon>
        <taxon>Prymnesiophyceae</taxon>
        <taxon>Isochrysidales</taxon>
        <taxon>Noelaerhabdaceae</taxon>
        <taxon>Emiliania</taxon>
    </lineage>
</organism>
<evidence type="ECO:0000256" key="4">
    <source>
        <dbReference type="SAM" id="MobiDB-lite"/>
    </source>
</evidence>
<dbReference type="EnsemblProtists" id="EOD32263">
    <property type="protein sequence ID" value="EOD32263"/>
    <property type="gene ID" value="EMIHUDRAFT_99202"/>
</dbReference>
<feature type="region of interest" description="Disordered" evidence="4">
    <location>
        <begin position="306"/>
        <end position="365"/>
    </location>
</feature>
<feature type="compositionally biased region" description="Low complexity" evidence="4">
    <location>
        <begin position="168"/>
        <end position="188"/>
    </location>
</feature>
<keyword evidence="2" id="KW-0863">Zinc-finger</keyword>
<dbReference type="GO" id="GO:0005737">
    <property type="term" value="C:cytoplasm"/>
    <property type="evidence" value="ECO:0007669"/>
    <property type="project" value="TreeGrafter"/>
</dbReference>
<dbReference type="SMART" id="SM00400">
    <property type="entry name" value="ZnF_CHCC"/>
    <property type="match status" value="1"/>
</dbReference>
<evidence type="ECO:0000313" key="7">
    <source>
        <dbReference type="Proteomes" id="UP000013827"/>
    </source>
</evidence>
<feature type="compositionally biased region" description="Low complexity" evidence="4">
    <location>
        <begin position="197"/>
        <end position="206"/>
    </location>
</feature>
<dbReference type="GO" id="GO:0006269">
    <property type="term" value="P:DNA replication, synthesis of primer"/>
    <property type="evidence" value="ECO:0007669"/>
    <property type="project" value="TreeGrafter"/>
</dbReference>
<dbReference type="GO" id="GO:0003899">
    <property type="term" value="F:DNA-directed RNA polymerase activity"/>
    <property type="evidence" value="ECO:0007669"/>
    <property type="project" value="InterPro"/>
</dbReference>
<evidence type="ECO:0000259" key="5">
    <source>
        <dbReference type="SMART" id="SM00400"/>
    </source>
</evidence>
<dbReference type="GO" id="GO:0008270">
    <property type="term" value="F:zinc ion binding"/>
    <property type="evidence" value="ECO:0007669"/>
    <property type="project" value="UniProtKB-KW"/>
</dbReference>
<feature type="region of interest" description="Disordered" evidence="4">
    <location>
        <begin position="256"/>
        <end position="277"/>
    </location>
</feature>
<keyword evidence="1" id="KW-0479">Metal-binding</keyword>